<dbReference type="PANTHER" id="PTHR13789:SF268">
    <property type="entry name" value="5-METHYLPHENAZINE-1-CARBOXYLATE 1-MONOOXYGENASE"/>
    <property type="match status" value="1"/>
</dbReference>
<evidence type="ECO:0000313" key="4">
    <source>
        <dbReference type="EMBL" id="MDH6195194.1"/>
    </source>
</evidence>
<name>A0ABT6KWW0_9MYCO</name>
<evidence type="ECO:0000256" key="2">
    <source>
        <dbReference type="ARBA" id="ARBA00023033"/>
    </source>
</evidence>
<accession>A0ABT6KWW0</accession>
<dbReference type="InterPro" id="IPR050493">
    <property type="entry name" value="FAD-dep_Monooxygenase_BioMet"/>
</dbReference>
<comment type="caution">
    <text evidence="4">The sequence shown here is derived from an EMBL/GenBank/DDBJ whole genome shotgun (WGS) entry which is preliminary data.</text>
</comment>
<dbReference type="PANTHER" id="PTHR13789">
    <property type="entry name" value="MONOOXYGENASE"/>
    <property type="match status" value="1"/>
</dbReference>
<feature type="domain" description="FAD-binding" evidence="3">
    <location>
        <begin position="297"/>
        <end position="337"/>
    </location>
</feature>
<dbReference type="Proteomes" id="UP001160130">
    <property type="component" value="Unassembled WGS sequence"/>
</dbReference>
<dbReference type="SUPFAM" id="SSF54373">
    <property type="entry name" value="FAD-linked reductases, C-terminal domain"/>
    <property type="match status" value="1"/>
</dbReference>
<dbReference type="InterPro" id="IPR002938">
    <property type="entry name" value="FAD-bd"/>
</dbReference>
<dbReference type="GO" id="GO:0102169">
    <property type="term" value="F:5-methylphenazine-1-carboxylate 1-monooxygenase (NADH) activity"/>
    <property type="evidence" value="ECO:0007669"/>
    <property type="project" value="UniProtKB-EC"/>
</dbReference>
<evidence type="ECO:0000313" key="5">
    <source>
        <dbReference type="Proteomes" id="UP001160130"/>
    </source>
</evidence>
<dbReference type="Gene3D" id="3.30.9.30">
    <property type="match status" value="1"/>
</dbReference>
<gene>
    <name evidence="4" type="ORF">M2272_001823</name>
</gene>
<dbReference type="PRINTS" id="PR00420">
    <property type="entry name" value="RNGMNOXGNASE"/>
</dbReference>
<keyword evidence="2" id="KW-0503">Monooxygenase</keyword>
<dbReference type="NCBIfam" id="NF005720">
    <property type="entry name" value="PRK07538.1"/>
    <property type="match status" value="1"/>
</dbReference>
<evidence type="ECO:0000259" key="3">
    <source>
        <dbReference type="Pfam" id="PF01494"/>
    </source>
</evidence>
<reference evidence="4 5" key="1">
    <citation type="submission" date="2023-04" db="EMBL/GenBank/DDBJ databases">
        <title>Forest soil microbial communities from Buena Vista Peninsula, Colon Province, Panama.</title>
        <authorList>
            <person name="Bouskill N."/>
        </authorList>
    </citation>
    <scope>NUCLEOTIDE SEQUENCE [LARGE SCALE GENOMIC DNA]</scope>
    <source>
        <strain evidence="4 5">AC80</strain>
    </source>
</reference>
<keyword evidence="5" id="KW-1185">Reference proteome</keyword>
<feature type="domain" description="FAD-binding" evidence="3">
    <location>
        <begin position="17"/>
        <end position="180"/>
    </location>
</feature>
<proteinExistence type="predicted"/>
<evidence type="ECO:0000256" key="1">
    <source>
        <dbReference type="ARBA" id="ARBA00023002"/>
    </source>
</evidence>
<dbReference type="EC" id="1.14.13.218" evidence="4"/>
<dbReference type="Pfam" id="PF01494">
    <property type="entry name" value="FAD_binding_3"/>
    <property type="match status" value="2"/>
</dbReference>
<dbReference type="InterPro" id="IPR036188">
    <property type="entry name" value="FAD/NAD-bd_sf"/>
</dbReference>
<keyword evidence="1 4" id="KW-0560">Oxidoreductase</keyword>
<dbReference type="EMBL" id="JARXVE010000002">
    <property type="protein sequence ID" value="MDH6195194.1"/>
    <property type="molecule type" value="Genomic_DNA"/>
</dbReference>
<organism evidence="4 5">
    <name type="scientific">Mycolicibacterium frederiksbergense</name>
    <dbReference type="NCBI Taxonomy" id="117567"/>
    <lineage>
        <taxon>Bacteria</taxon>
        <taxon>Bacillati</taxon>
        <taxon>Actinomycetota</taxon>
        <taxon>Actinomycetes</taxon>
        <taxon>Mycobacteriales</taxon>
        <taxon>Mycobacteriaceae</taxon>
        <taxon>Mycolicibacterium</taxon>
    </lineage>
</organism>
<protein>
    <submittedName>
        <fullName evidence="4">2-polyprenyl-6-methoxyphenol hydroxylase-like FAD-dependent oxidoreductase</fullName>
        <ecNumber evidence="4">1.14.13.218</ecNumber>
    </submittedName>
</protein>
<dbReference type="Gene3D" id="3.50.50.60">
    <property type="entry name" value="FAD/NAD(P)-binding domain"/>
    <property type="match status" value="1"/>
</dbReference>
<dbReference type="SUPFAM" id="SSF51905">
    <property type="entry name" value="FAD/NAD(P)-binding domain"/>
    <property type="match status" value="1"/>
</dbReference>
<sequence length="388" mass="41435">MDLSFGAADAGVMSTQPIVIAGAGIGGLTTALALHARGFRVQILESARELRPLGVGINLLPHAVRELTHLGLGDAVRTIAATPAVIDFYRSDGTLLFREPRGIEGGYDSPQCSVHRGRLQMLLLDAVRTRLGSEAVRTGAGVLDFAETDEAVQVQTRAGDFTAEVFVGADGVDSMVRRRLHPGPDPLLWSGVRMFRGAGRIRPFLDGRTMAIVKGPLGVELVTYPIGGDLVNWVLQVPEAGPGPLPGDANWNAPADPAAVAAHMSGWHLDWLDTAELVARSDAVFEYPMVDREPLPHWGTQRVTLVGDAAHPMYPVGANGGSQAILDARALADELAAGHSVAGYEARRIPETTAVVHANREMHAGDPHDLARVTADYRRNTFADRSSR</sequence>